<keyword evidence="4" id="KW-0378">Hydrolase</keyword>
<dbReference type="OrthoDB" id="9805307at2"/>
<dbReference type="SUPFAM" id="SSF56529">
    <property type="entry name" value="FAH"/>
    <property type="match status" value="1"/>
</dbReference>
<comment type="caution">
    <text evidence="4">The sequence shown here is derived from an EMBL/GenBank/DDBJ whole genome shotgun (WGS) entry which is preliminary data.</text>
</comment>
<comment type="similarity">
    <text evidence="1">Belongs to the FAH family.</text>
</comment>
<name>A0A4Q1SFW5_9BACT</name>
<reference evidence="4 5" key="1">
    <citation type="journal article" date="2016" name="Int. J. Syst. Evol. Microbiol.">
        <title>Acidipila dinghuensis sp. nov., an acidobacterium isolated from forest soil.</title>
        <authorList>
            <person name="Jiang Y.W."/>
            <person name="Wang J."/>
            <person name="Chen M.H."/>
            <person name="Lv Y.Y."/>
            <person name="Qiu L.H."/>
        </authorList>
    </citation>
    <scope>NUCLEOTIDE SEQUENCE [LARGE SCALE GENOMIC DNA]</scope>
    <source>
        <strain evidence="4 5">DHOF10</strain>
    </source>
</reference>
<dbReference type="Proteomes" id="UP000290253">
    <property type="component" value="Unassembled WGS sequence"/>
</dbReference>
<dbReference type="GO" id="GO:0019752">
    <property type="term" value="P:carboxylic acid metabolic process"/>
    <property type="evidence" value="ECO:0007669"/>
    <property type="project" value="UniProtKB-ARBA"/>
</dbReference>
<dbReference type="Gene3D" id="3.90.850.10">
    <property type="entry name" value="Fumarylacetoacetase-like, C-terminal domain"/>
    <property type="match status" value="1"/>
</dbReference>
<accession>A0A4Q1SFW5</accession>
<dbReference type="GO" id="GO:0016787">
    <property type="term" value="F:hydrolase activity"/>
    <property type="evidence" value="ECO:0007669"/>
    <property type="project" value="UniProtKB-KW"/>
</dbReference>
<sequence length="282" mass="30235">MKFVTYKGAANGSRVGVLSEGSVYELAGFADMHAVIAEPAKAEAAAKAAIAGGNGTPEAQAQLLAPIARPPRIFCIGLNYASHASESQMKVQAVPTVFMKLASSVTGPDTDVILPYNSTQPDYEAELAVVIAKSGYRIKAADWQEYVFGYTILNDVSARDIQLATTQWTLGKSFPTFTPLGPSIVTKDEIADPHALDISLTVDGETLQSSNTKHLIFKIPQLIEYISALTPLEAGDIISTGTPEGVGLGRTPQRWLRDGEEMVVRIEGLGELRNKTRSEKQA</sequence>
<protein>
    <submittedName>
        <fullName evidence="4">FAA hydrolase family protein</fullName>
    </submittedName>
</protein>
<dbReference type="InterPro" id="IPR011234">
    <property type="entry name" value="Fumarylacetoacetase-like_C"/>
</dbReference>
<dbReference type="Pfam" id="PF01557">
    <property type="entry name" value="FAA_hydrolase"/>
    <property type="match status" value="1"/>
</dbReference>
<dbReference type="EMBL" id="SDMK01000001">
    <property type="protein sequence ID" value="RXS96434.1"/>
    <property type="molecule type" value="Genomic_DNA"/>
</dbReference>
<dbReference type="AlphaFoldDB" id="A0A4Q1SFW5"/>
<keyword evidence="5" id="KW-1185">Reference proteome</keyword>
<organism evidence="4 5">
    <name type="scientific">Silvibacterium dinghuense</name>
    <dbReference type="NCBI Taxonomy" id="1560006"/>
    <lineage>
        <taxon>Bacteria</taxon>
        <taxon>Pseudomonadati</taxon>
        <taxon>Acidobacteriota</taxon>
        <taxon>Terriglobia</taxon>
        <taxon>Terriglobales</taxon>
        <taxon>Acidobacteriaceae</taxon>
        <taxon>Silvibacterium</taxon>
    </lineage>
</organism>
<evidence type="ECO:0000313" key="5">
    <source>
        <dbReference type="Proteomes" id="UP000290253"/>
    </source>
</evidence>
<dbReference type="GO" id="GO:0016853">
    <property type="term" value="F:isomerase activity"/>
    <property type="evidence" value="ECO:0007669"/>
    <property type="project" value="UniProtKB-ARBA"/>
</dbReference>
<dbReference type="PANTHER" id="PTHR42796:SF4">
    <property type="entry name" value="FUMARYLACETOACETATE HYDROLASE DOMAIN-CONTAINING PROTEIN 2A"/>
    <property type="match status" value="1"/>
</dbReference>
<evidence type="ECO:0000256" key="2">
    <source>
        <dbReference type="ARBA" id="ARBA00022723"/>
    </source>
</evidence>
<evidence type="ECO:0000313" key="4">
    <source>
        <dbReference type="EMBL" id="RXS96434.1"/>
    </source>
</evidence>
<feature type="domain" description="Fumarylacetoacetase-like C-terminal" evidence="3">
    <location>
        <begin position="73"/>
        <end position="275"/>
    </location>
</feature>
<dbReference type="InterPro" id="IPR036663">
    <property type="entry name" value="Fumarylacetoacetase_C_sf"/>
</dbReference>
<dbReference type="RefSeq" id="WP_129206183.1">
    <property type="nucleotide sequence ID" value="NZ_BMGU01000001.1"/>
</dbReference>
<dbReference type="FunFam" id="3.90.850.10:FF:000002">
    <property type="entry name" value="2-hydroxyhepta-2,4-diene-1,7-dioate isomerase"/>
    <property type="match status" value="1"/>
</dbReference>
<gene>
    <name evidence="4" type="ORF">ESZ00_00250</name>
</gene>
<dbReference type="PANTHER" id="PTHR42796">
    <property type="entry name" value="FUMARYLACETOACETATE HYDROLASE DOMAIN-CONTAINING PROTEIN 2A-RELATED"/>
    <property type="match status" value="1"/>
</dbReference>
<dbReference type="InterPro" id="IPR051121">
    <property type="entry name" value="FAH"/>
</dbReference>
<evidence type="ECO:0000259" key="3">
    <source>
        <dbReference type="Pfam" id="PF01557"/>
    </source>
</evidence>
<evidence type="ECO:0000256" key="1">
    <source>
        <dbReference type="ARBA" id="ARBA00010211"/>
    </source>
</evidence>
<keyword evidence="2" id="KW-0479">Metal-binding</keyword>
<proteinExistence type="inferred from homology"/>
<dbReference type="GO" id="GO:0046872">
    <property type="term" value="F:metal ion binding"/>
    <property type="evidence" value="ECO:0007669"/>
    <property type="project" value="UniProtKB-KW"/>
</dbReference>